<reference evidence="1 2" key="1">
    <citation type="journal article" date="2014" name="Antonie Van Leeuwenhoek">
        <title>Hyphomonas beringensis sp. nov. and Hyphomonas chukchiensis sp. nov., isolated from surface seawater of the Bering Sea and Chukchi Sea.</title>
        <authorList>
            <person name="Li C."/>
            <person name="Lai Q."/>
            <person name="Li G."/>
            <person name="Dong C."/>
            <person name="Wang J."/>
            <person name="Liao Y."/>
            <person name="Shao Z."/>
        </authorList>
    </citation>
    <scope>NUCLEOTIDE SEQUENCE [LARGE SCALE GENOMIC DNA]</scope>
    <source>
        <strain evidence="1 2">22II1-22F38</strain>
    </source>
</reference>
<evidence type="ECO:0000313" key="2">
    <source>
        <dbReference type="Proteomes" id="UP000024547"/>
    </source>
</evidence>
<comment type="caution">
    <text evidence="1">The sequence shown here is derived from an EMBL/GenBank/DDBJ whole genome shotgun (WGS) entry which is preliminary data.</text>
</comment>
<protein>
    <submittedName>
        <fullName evidence="1">Uncharacterized protein</fullName>
    </submittedName>
</protein>
<sequence>MAVQEIPAGNANRIMFRASAKTYSVLARYAAQQGLSPSVVARRILDEAIHKGSVEETLDLVVDRLLILDELVRMMLSDVEAERIGEAEHFARLRAIEHKARR</sequence>
<gene>
    <name evidence="1" type="ORF">HY36_05890</name>
</gene>
<keyword evidence="2" id="KW-1185">Reference proteome</keyword>
<accession>A0A059E0M4</accession>
<proteinExistence type="predicted"/>
<dbReference type="RefSeq" id="WP_035552430.1">
    <property type="nucleotide sequence ID" value="NZ_AWFH01000023.1"/>
</dbReference>
<dbReference type="Proteomes" id="UP000024547">
    <property type="component" value="Unassembled WGS sequence"/>
</dbReference>
<dbReference type="PATRIC" id="fig|1280948.3.peg.2231"/>
<organism evidence="1 2">
    <name type="scientific">Hyphomonas atlantica</name>
    <dbReference type="NCBI Taxonomy" id="1280948"/>
    <lineage>
        <taxon>Bacteria</taxon>
        <taxon>Pseudomonadati</taxon>
        <taxon>Pseudomonadota</taxon>
        <taxon>Alphaproteobacteria</taxon>
        <taxon>Hyphomonadales</taxon>
        <taxon>Hyphomonadaceae</taxon>
        <taxon>Hyphomonas</taxon>
    </lineage>
</organism>
<dbReference type="STRING" id="1280948.HY36_05890"/>
<evidence type="ECO:0000313" key="1">
    <source>
        <dbReference type="EMBL" id="KCZ60509.1"/>
    </source>
</evidence>
<name>A0A059E0M4_9PROT</name>
<dbReference type="EMBL" id="AWFH01000023">
    <property type="protein sequence ID" value="KCZ60509.1"/>
    <property type="molecule type" value="Genomic_DNA"/>
</dbReference>
<dbReference type="AlphaFoldDB" id="A0A059E0M4"/>